<protein>
    <submittedName>
        <fullName evidence="1">Uncharacterized protein</fullName>
    </submittedName>
</protein>
<evidence type="ECO:0000313" key="2">
    <source>
        <dbReference type="Proteomes" id="UP000233551"/>
    </source>
</evidence>
<dbReference type="AlphaFoldDB" id="A0A2I0K9N6"/>
<keyword evidence="2" id="KW-1185">Reference proteome</keyword>
<organism evidence="1 2">
    <name type="scientific">Punica granatum</name>
    <name type="common">Pomegranate</name>
    <dbReference type="NCBI Taxonomy" id="22663"/>
    <lineage>
        <taxon>Eukaryota</taxon>
        <taxon>Viridiplantae</taxon>
        <taxon>Streptophyta</taxon>
        <taxon>Embryophyta</taxon>
        <taxon>Tracheophyta</taxon>
        <taxon>Spermatophyta</taxon>
        <taxon>Magnoliopsida</taxon>
        <taxon>eudicotyledons</taxon>
        <taxon>Gunneridae</taxon>
        <taxon>Pentapetalae</taxon>
        <taxon>rosids</taxon>
        <taxon>malvids</taxon>
        <taxon>Myrtales</taxon>
        <taxon>Lythraceae</taxon>
        <taxon>Punica</taxon>
    </lineage>
</organism>
<gene>
    <name evidence="1" type="ORF">CRG98_014305</name>
</gene>
<comment type="caution">
    <text evidence="1">The sequence shown here is derived from an EMBL/GenBank/DDBJ whole genome shotgun (WGS) entry which is preliminary data.</text>
</comment>
<reference evidence="1 2" key="1">
    <citation type="submission" date="2017-11" db="EMBL/GenBank/DDBJ databases">
        <title>De-novo sequencing of pomegranate (Punica granatum L.) genome.</title>
        <authorList>
            <person name="Akparov Z."/>
            <person name="Amiraslanov A."/>
            <person name="Hajiyeva S."/>
            <person name="Abbasov M."/>
            <person name="Kaur K."/>
            <person name="Hamwieh A."/>
            <person name="Solovyev V."/>
            <person name="Salamov A."/>
            <person name="Braich B."/>
            <person name="Kosarev P."/>
            <person name="Mahmoud A."/>
            <person name="Hajiyev E."/>
            <person name="Babayeva S."/>
            <person name="Izzatullayeva V."/>
            <person name="Mammadov A."/>
            <person name="Mammadov A."/>
            <person name="Sharifova S."/>
            <person name="Ojaghi J."/>
            <person name="Eynullazada K."/>
            <person name="Bayramov B."/>
            <person name="Abdulazimova A."/>
            <person name="Shahmuradov I."/>
        </authorList>
    </citation>
    <scope>NUCLEOTIDE SEQUENCE [LARGE SCALE GENOMIC DNA]</scope>
    <source>
        <strain evidence="2">cv. AG2017</strain>
        <tissue evidence="1">Leaf</tissue>
    </source>
</reference>
<proteinExistence type="predicted"/>
<dbReference type="Proteomes" id="UP000233551">
    <property type="component" value="Unassembled WGS sequence"/>
</dbReference>
<evidence type="ECO:0000313" key="1">
    <source>
        <dbReference type="EMBL" id="PKI65267.1"/>
    </source>
</evidence>
<dbReference type="EMBL" id="PGOL01000761">
    <property type="protein sequence ID" value="PKI65267.1"/>
    <property type="molecule type" value="Genomic_DNA"/>
</dbReference>
<accession>A0A2I0K9N6</accession>
<name>A0A2I0K9N6_PUNGR</name>
<sequence>MTGRMLDHLRRVLGADGPIAVFTGDAVACECYRREAVLRPRYWGDHALICRRSDLLLELLPVGLWETGLAARAVVLLLEVDLATGAVVLDGGLVYPWGGGVFDLPEAGLATGVVAHCSAACSIVVRWGCPGLATRDSSSG</sequence>